<accession>A0A3M7M1B3</accession>
<dbReference type="InterPro" id="IPR050914">
    <property type="entry name" value="snRNP_SmB/NAA38-like"/>
</dbReference>
<reference evidence="1 2" key="1">
    <citation type="journal article" date="2014" name="PLoS ONE">
        <title>De novo Genome Assembly of the Fungal Plant Pathogen Pyrenophora semeniperda.</title>
        <authorList>
            <person name="Soliai M.M."/>
            <person name="Meyer S.E."/>
            <person name="Udall J.A."/>
            <person name="Elzinga D.E."/>
            <person name="Hermansen R.A."/>
            <person name="Bodily P.M."/>
            <person name="Hart A.A."/>
            <person name="Coleman C.E."/>
        </authorList>
    </citation>
    <scope>NUCLEOTIDE SEQUENCE [LARGE SCALE GENOMIC DNA]</scope>
    <source>
        <strain evidence="1 2">CCB06</strain>
        <tissue evidence="1">Mycelium</tissue>
    </source>
</reference>
<dbReference type="Gene3D" id="2.30.30.100">
    <property type="match status" value="1"/>
</dbReference>
<proteinExistence type="predicted"/>
<evidence type="ECO:0000313" key="2">
    <source>
        <dbReference type="Proteomes" id="UP000265663"/>
    </source>
</evidence>
<dbReference type="Proteomes" id="UP000265663">
    <property type="component" value="Unassembled WGS sequence"/>
</dbReference>
<sequence>MKAPRRSNRYSWLFPRAKKPPKMDNEQATFWLNQFIGKNLRIHASDGRVFGGQMKCTDKARCYVRVIMPFYDRNIILALAHEYRAPLAETIRKAVEESGNPSAPVAWNSRYVGLIVVPGQHITKIEFEESTFPGQKSTVTL</sequence>
<dbReference type="PANTHER" id="PTHR10701">
    <property type="entry name" value="SMALL NUCLEAR RIBONUCLEOPROTEIN-ASSOCIATED PROTEIN B AND N"/>
    <property type="match status" value="1"/>
</dbReference>
<evidence type="ECO:0000313" key="1">
    <source>
        <dbReference type="EMBL" id="RMZ68239.1"/>
    </source>
</evidence>
<dbReference type="OrthoDB" id="368909at2759"/>
<dbReference type="InterPro" id="IPR034110">
    <property type="entry name" value="LSMD1_Sm"/>
</dbReference>
<dbReference type="GO" id="GO:0031417">
    <property type="term" value="C:NatC complex"/>
    <property type="evidence" value="ECO:0007669"/>
    <property type="project" value="InterPro"/>
</dbReference>
<dbReference type="CDD" id="cd06168">
    <property type="entry name" value="LSMD1"/>
    <property type="match status" value="1"/>
</dbReference>
<organism evidence="1 2">
    <name type="scientific">Pyrenophora seminiperda CCB06</name>
    <dbReference type="NCBI Taxonomy" id="1302712"/>
    <lineage>
        <taxon>Eukaryota</taxon>
        <taxon>Fungi</taxon>
        <taxon>Dikarya</taxon>
        <taxon>Ascomycota</taxon>
        <taxon>Pezizomycotina</taxon>
        <taxon>Dothideomycetes</taxon>
        <taxon>Pleosporomycetidae</taxon>
        <taxon>Pleosporales</taxon>
        <taxon>Pleosporineae</taxon>
        <taxon>Pleosporaceae</taxon>
        <taxon>Pyrenophora</taxon>
    </lineage>
</organism>
<name>A0A3M7M1B3_9PLEO</name>
<dbReference type="SUPFAM" id="SSF50182">
    <property type="entry name" value="Sm-like ribonucleoproteins"/>
    <property type="match status" value="1"/>
</dbReference>
<dbReference type="EMBL" id="KE747814">
    <property type="protein sequence ID" value="RMZ68239.1"/>
    <property type="molecule type" value="Genomic_DNA"/>
</dbReference>
<dbReference type="PANTHER" id="PTHR10701:SF5">
    <property type="entry name" value="N-ALPHA-ACETYLTRANSFERASE 38, NATC AUXILIARY SUBUNIT"/>
    <property type="match status" value="1"/>
</dbReference>
<keyword evidence="2" id="KW-1185">Reference proteome</keyword>
<dbReference type="InterPro" id="IPR010920">
    <property type="entry name" value="LSM_dom_sf"/>
</dbReference>
<dbReference type="AlphaFoldDB" id="A0A3M7M1B3"/>
<protein>
    <submittedName>
        <fullName evidence="1">Lsm domain-containing</fullName>
    </submittedName>
</protein>
<gene>
    <name evidence="1" type="ORF">GMOD_00004452</name>
</gene>